<dbReference type="EMBL" id="LS483468">
    <property type="protein sequence ID" value="SQI37593.1"/>
    <property type="molecule type" value="Genomic_DNA"/>
</dbReference>
<proteinExistence type="predicted"/>
<reference evidence="2 3" key="1">
    <citation type="submission" date="2018-06" db="EMBL/GenBank/DDBJ databases">
        <authorList>
            <consortium name="Pathogen Informatics"/>
            <person name="Doyle S."/>
        </authorList>
    </citation>
    <scope>NUCLEOTIDE SEQUENCE [LARGE SCALE GENOMIC DNA]</scope>
    <source>
        <strain evidence="2 3">NCTC10994</strain>
    </source>
</reference>
<keyword evidence="1" id="KW-0472">Membrane</keyword>
<gene>
    <name evidence="2" type="ORF">NCTC10994_03669</name>
</gene>
<organism evidence="2 3">
    <name type="scientific">Rhodococcus coprophilus</name>
    <dbReference type="NCBI Taxonomy" id="38310"/>
    <lineage>
        <taxon>Bacteria</taxon>
        <taxon>Bacillati</taxon>
        <taxon>Actinomycetota</taxon>
        <taxon>Actinomycetes</taxon>
        <taxon>Mycobacteriales</taxon>
        <taxon>Nocardiaceae</taxon>
        <taxon>Rhodococcus</taxon>
    </lineage>
</organism>
<evidence type="ECO:0000256" key="1">
    <source>
        <dbReference type="SAM" id="Phobius"/>
    </source>
</evidence>
<dbReference type="Proteomes" id="UP000249091">
    <property type="component" value="Chromosome 1"/>
</dbReference>
<dbReference type="AlphaFoldDB" id="A0A2X4UF22"/>
<dbReference type="STRING" id="1219011.GCA_001895045_03971"/>
<keyword evidence="1" id="KW-1133">Transmembrane helix</keyword>
<dbReference type="KEGG" id="rcr:NCTC10994_03669"/>
<evidence type="ECO:0008006" key="4">
    <source>
        <dbReference type="Google" id="ProtNLM"/>
    </source>
</evidence>
<evidence type="ECO:0000313" key="2">
    <source>
        <dbReference type="EMBL" id="SQI37593.1"/>
    </source>
</evidence>
<keyword evidence="1" id="KW-0812">Transmembrane</keyword>
<feature type="transmembrane region" description="Helical" evidence="1">
    <location>
        <begin position="61"/>
        <end position="81"/>
    </location>
</feature>
<dbReference type="RefSeq" id="WP_072704532.1">
    <property type="nucleotide sequence ID" value="NZ_JAFBBL010000001.1"/>
</dbReference>
<evidence type="ECO:0000313" key="3">
    <source>
        <dbReference type="Proteomes" id="UP000249091"/>
    </source>
</evidence>
<sequence>MKLRTVLANRFFAFVTGCALLGAGAFALAWLWEVPPARERLAQLDRPRVIDIPDQDWWTPALWTVLAVGAAIGIVLLVVNLSRRRTSTVQLFDEVTDATLGIELGPVADGVARELAGLPGVRAARGRAVVERHLPTLSVVVNAEPGIDVAEFTAHAEDTAERAACALGGARVATQVLLHLDPPHPEHD</sequence>
<name>A0A2X4UF22_9NOCA</name>
<protein>
    <recommendedName>
        <fullName evidence="4">Alkaline shock response membrane anchor protein AmaP</fullName>
    </recommendedName>
</protein>
<keyword evidence="3" id="KW-1185">Reference proteome</keyword>
<accession>A0A2X4UF22</accession>
<feature type="transmembrane region" description="Helical" evidence="1">
    <location>
        <begin position="12"/>
        <end position="32"/>
    </location>
</feature>